<accession>A0ABQ5ND94</accession>
<keyword evidence="2" id="KW-1185">Reference proteome</keyword>
<evidence type="ECO:0008006" key="3">
    <source>
        <dbReference type="Google" id="ProtNLM"/>
    </source>
</evidence>
<name>A0ABQ5ND94_9CLOT</name>
<evidence type="ECO:0000313" key="1">
    <source>
        <dbReference type="EMBL" id="GLC32905.1"/>
    </source>
</evidence>
<dbReference type="RefSeq" id="WP_264852366.1">
    <property type="nucleotide sequence ID" value="NZ_BRXR01000002.1"/>
</dbReference>
<dbReference type="EMBL" id="BRXR01000002">
    <property type="protein sequence ID" value="GLC32905.1"/>
    <property type="molecule type" value="Genomic_DNA"/>
</dbReference>
<sequence>MNLYSVHLWDKDLGMERYITLPADNESVAEQEALDHDFLACAEAEEITIMNGCKLIGENKTYKYYVSEKGYLARVSKNTFTELGYIEDNMKLYKKLC</sequence>
<protein>
    <recommendedName>
        <fullName evidence="3">YopX protein domain-containing protein</fullName>
    </recommendedName>
</protein>
<gene>
    <name evidence="1" type="ORF">bsdE14_43150</name>
</gene>
<comment type="caution">
    <text evidence="1">The sequence shown here is derived from an EMBL/GenBank/DDBJ whole genome shotgun (WGS) entry which is preliminary data.</text>
</comment>
<evidence type="ECO:0000313" key="2">
    <source>
        <dbReference type="Proteomes" id="UP001208567"/>
    </source>
</evidence>
<dbReference type="Proteomes" id="UP001208567">
    <property type="component" value="Unassembled WGS sequence"/>
</dbReference>
<organism evidence="1 2">
    <name type="scientific">Clostridium omnivorum</name>
    <dbReference type="NCBI Taxonomy" id="1604902"/>
    <lineage>
        <taxon>Bacteria</taxon>
        <taxon>Bacillati</taxon>
        <taxon>Bacillota</taxon>
        <taxon>Clostridia</taxon>
        <taxon>Eubacteriales</taxon>
        <taxon>Clostridiaceae</taxon>
        <taxon>Clostridium</taxon>
    </lineage>
</organism>
<proteinExistence type="predicted"/>
<reference evidence="1 2" key="1">
    <citation type="journal article" date="2024" name="Int. J. Syst. Evol. Microbiol.">
        <title>Clostridium omnivorum sp. nov., isolated from anoxic soil under the treatment of reductive soil disinfestation.</title>
        <authorList>
            <person name="Ueki A."/>
            <person name="Tonouchi A."/>
            <person name="Kaku N."/>
            <person name="Honma S."/>
            <person name="Ueki K."/>
        </authorList>
    </citation>
    <scope>NUCLEOTIDE SEQUENCE [LARGE SCALE GENOMIC DNA]</scope>
    <source>
        <strain evidence="1 2">E14</strain>
    </source>
</reference>